<dbReference type="InterPro" id="IPR005123">
    <property type="entry name" value="Oxoglu/Fe-dep_dioxygenase_dom"/>
</dbReference>
<feature type="domain" description="Fe2OG dioxygenase" evidence="2">
    <location>
        <begin position="69"/>
        <end position="176"/>
    </location>
</feature>
<dbReference type="InterPro" id="IPR044862">
    <property type="entry name" value="Pro_4_hyd_alph_FE2OG_OXY"/>
</dbReference>
<dbReference type="RefSeq" id="WP_169158149.1">
    <property type="nucleotide sequence ID" value="NZ_CAWPJE010000382.1"/>
</dbReference>
<keyword evidence="1" id="KW-0479">Metal-binding</keyword>
<comment type="similarity">
    <text evidence="1">Belongs to the iron/ascorbate-dependent oxidoreductase family.</text>
</comment>
<organism evidence="3 4">
    <name type="scientific">Brasilonema bromeliae SPC951</name>
    <dbReference type="NCBI Taxonomy" id="385972"/>
    <lineage>
        <taxon>Bacteria</taxon>
        <taxon>Bacillati</taxon>
        <taxon>Cyanobacteriota</taxon>
        <taxon>Cyanophyceae</taxon>
        <taxon>Nostocales</taxon>
        <taxon>Scytonemataceae</taxon>
        <taxon>Brasilonema</taxon>
        <taxon>Bromeliae group (in: Brasilonema)</taxon>
    </lineage>
</organism>
<accession>A0ABX1PER0</accession>
<name>A0ABX1PER0_9CYAN</name>
<gene>
    <name evidence="3" type="ORF">DP116_27545</name>
</gene>
<evidence type="ECO:0000259" key="2">
    <source>
        <dbReference type="PROSITE" id="PS51471"/>
    </source>
</evidence>
<dbReference type="EMBL" id="QMEB01000362">
    <property type="protein sequence ID" value="NMG22978.1"/>
    <property type="molecule type" value="Genomic_DNA"/>
</dbReference>
<keyword evidence="1" id="KW-0408">Iron</keyword>
<dbReference type="Pfam" id="PF13640">
    <property type="entry name" value="2OG-FeII_Oxy_3"/>
    <property type="match status" value="1"/>
</dbReference>
<evidence type="ECO:0000313" key="3">
    <source>
        <dbReference type="EMBL" id="NMG22978.1"/>
    </source>
</evidence>
<dbReference type="Gene3D" id="2.60.120.620">
    <property type="entry name" value="q2cbj1_9rhob like domain"/>
    <property type="match status" value="1"/>
</dbReference>
<reference evidence="3 4" key="1">
    <citation type="submission" date="2018-06" db="EMBL/GenBank/DDBJ databases">
        <title>Comparative genomics of Brasilonema spp. strains.</title>
        <authorList>
            <person name="Alvarenga D.O."/>
            <person name="Fiore M.F."/>
            <person name="Varani A.M."/>
        </authorList>
    </citation>
    <scope>NUCLEOTIDE SEQUENCE [LARGE SCALE GENOMIC DNA]</scope>
    <source>
        <strain evidence="3 4">SPC951</strain>
    </source>
</reference>
<dbReference type="Proteomes" id="UP000718564">
    <property type="component" value="Unassembled WGS sequence"/>
</dbReference>
<dbReference type="PROSITE" id="PS51471">
    <property type="entry name" value="FE2OG_OXY"/>
    <property type="match status" value="1"/>
</dbReference>
<protein>
    <submittedName>
        <fullName evidence="3">2OG-Fe(II) oxygenase</fullName>
    </submittedName>
</protein>
<proteinExistence type="inferred from homology"/>
<evidence type="ECO:0000313" key="4">
    <source>
        <dbReference type="Proteomes" id="UP000718564"/>
    </source>
</evidence>
<sequence>MNYFSQHQDAFPITYLNDLRGEILACPYLATNNLNRDFVDTKGFSVVFQRSEIAEVERRFPFFKPYLDQALQPTCNAFYLNPLLLKEGSRVDPHIDRSLRSYCKTIEPPVVVSVLYVQVPSNLQGGELLLRRHKQQVGQIKPQANTLLYFQGDLTHSVNAVKTTGTRLSLVCEQYSLSEIELQDIPAFTVESRVVKVKRR</sequence>
<keyword evidence="4" id="KW-1185">Reference proteome</keyword>
<comment type="caution">
    <text evidence="3">The sequence shown here is derived from an EMBL/GenBank/DDBJ whole genome shotgun (WGS) entry which is preliminary data.</text>
</comment>
<evidence type="ECO:0000256" key="1">
    <source>
        <dbReference type="RuleBase" id="RU003682"/>
    </source>
</evidence>
<keyword evidence="1" id="KW-0560">Oxidoreductase</keyword>